<reference evidence="1" key="2">
    <citation type="submission" date="2023-02" db="EMBL/GenBank/DDBJ databases">
        <title>'Rhodoalgimonas zhirmunskyi' gen. nov., isolated from a red alga.</title>
        <authorList>
            <person name="Nedashkovskaya O.I."/>
            <person name="Otstavnykh N.Y."/>
            <person name="Bystritskaya E.P."/>
            <person name="Balabanova L.A."/>
            <person name="Isaeva M.P."/>
        </authorList>
    </citation>
    <scope>NUCLEOTIDE SEQUENCE</scope>
    <source>
        <strain evidence="1">KCTC 52189</strain>
    </source>
</reference>
<comment type="caution">
    <text evidence="1">The sequence shown here is derived from an EMBL/GenBank/DDBJ whole genome shotgun (WGS) entry which is preliminary data.</text>
</comment>
<sequence>MEKDPDGIPAMEFDDAVRKRPGMYLGDTGRVGTARLIGSAVYILAMLTHARRDNGPWYSHHAFLDVSLDGRTVTTVIDHHPDEAPDIAQRCAALTQNRENPRRDDGLGPRAFFGFADLPVLSALTEGLHIIRSIGDNRAQTVLADPAPLAIKLAPGVKGAAIASRFEIRDQVDPRGLTLDFLEGFLEGRRMVGLVLRDIRVRHDT</sequence>
<reference evidence="1" key="1">
    <citation type="submission" date="2022-07" db="EMBL/GenBank/DDBJ databases">
        <authorList>
            <person name="Otstavnykh N."/>
            <person name="Isaeva M."/>
            <person name="Bystritskaya E."/>
        </authorList>
    </citation>
    <scope>NUCLEOTIDE SEQUENCE</scope>
    <source>
        <strain evidence="1">KCTC 52189</strain>
    </source>
</reference>
<dbReference type="AlphaFoldDB" id="A0AAE4B419"/>
<keyword evidence="2" id="KW-1185">Reference proteome</keyword>
<accession>A0AAE4B419</accession>
<dbReference type="EMBL" id="JANHAX010000003">
    <property type="protein sequence ID" value="MDQ2090618.1"/>
    <property type="molecule type" value="Genomic_DNA"/>
</dbReference>
<name>A0AAE4B419_9RHOB</name>
<organism evidence="1 2">
    <name type="scientific">Marimonas arenosa</name>
    <dbReference type="NCBI Taxonomy" id="1795305"/>
    <lineage>
        <taxon>Bacteria</taxon>
        <taxon>Pseudomonadati</taxon>
        <taxon>Pseudomonadota</taxon>
        <taxon>Alphaproteobacteria</taxon>
        <taxon>Rhodobacterales</taxon>
        <taxon>Paracoccaceae</taxon>
        <taxon>Marimonas</taxon>
    </lineage>
</organism>
<dbReference type="RefSeq" id="WP_306735891.1">
    <property type="nucleotide sequence ID" value="NZ_JANHAX010000003.1"/>
</dbReference>
<evidence type="ECO:0000313" key="2">
    <source>
        <dbReference type="Proteomes" id="UP001226762"/>
    </source>
</evidence>
<evidence type="ECO:0000313" key="1">
    <source>
        <dbReference type="EMBL" id="MDQ2090618.1"/>
    </source>
</evidence>
<gene>
    <name evidence="1" type="ORF">NO357_11970</name>
</gene>
<dbReference type="Proteomes" id="UP001226762">
    <property type="component" value="Unassembled WGS sequence"/>
</dbReference>
<protein>
    <submittedName>
        <fullName evidence="1">Uncharacterized protein</fullName>
    </submittedName>
</protein>
<proteinExistence type="predicted"/>